<dbReference type="RefSeq" id="WP_013918051.1">
    <property type="nucleotide sequence ID" value="NC_015690.1"/>
</dbReference>
<keyword evidence="1" id="KW-1133">Transmembrane helix</keyword>
<dbReference type="PATRIC" id="fig|1036673.3.peg.4012"/>
<proteinExistence type="predicted"/>
<dbReference type="KEGG" id="pms:KNP414_04365"/>
<sequence length="359" mass="39894">MKNKWIGMLGLFLIGTASIGLIVLLYEPPKSVDEGQELITESFTPPKKQIPEEILKLPKGTNTTTEKNSGNIETATVISGADKGLDMNLLNFLAPANNEQEVHLENSAYVVNKQAKNENGTLEVKQIIGDNNMIYLLIDFTAVEGTLLNAKQYRFTTDFSLDTEGPYSAGYNYILLNDGNHNDNKISLMMSISTTDRAIAGSSVTLLVSDLEAADVYPDKFETIVSGSWETQFKLDYKDISTTYQLQQDMTLYNYAATLSSISISPFSVTLKVESAHTQEIDEEARRSSKEIGPNKYADYYPITLHYKGGRSETTSVFKGFVQADHLSDTTTIVKPFVPIINEKEIKLIEFFNTVIALD</sequence>
<name>F8FJP7_PAEMK</name>
<organism evidence="2 3">
    <name type="scientific">Paenibacillus mucilaginosus (strain KNP414)</name>
    <dbReference type="NCBI Taxonomy" id="1036673"/>
    <lineage>
        <taxon>Bacteria</taxon>
        <taxon>Bacillati</taxon>
        <taxon>Bacillota</taxon>
        <taxon>Bacilli</taxon>
        <taxon>Bacillales</taxon>
        <taxon>Paenibacillaceae</taxon>
        <taxon>Paenibacillus</taxon>
    </lineage>
</organism>
<dbReference type="Proteomes" id="UP000006620">
    <property type="component" value="Chromosome"/>
</dbReference>
<evidence type="ECO:0000313" key="3">
    <source>
        <dbReference type="Proteomes" id="UP000006620"/>
    </source>
</evidence>
<evidence type="ECO:0000313" key="2">
    <source>
        <dbReference type="EMBL" id="AEI42897.1"/>
    </source>
</evidence>
<evidence type="ECO:0008006" key="4">
    <source>
        <dbReference type="Google" id="ProtNLM"/>
    </source>
</evidence>
<reference evidence="3" key="1">
    <citation type="submission" date="2011-06" db="EMBL/GenBank/DDBJ databases">
        <title>Complete genome sequence of Paenibacillus mucilaginosus KNP414.</title>
        <authorList>
            <person name="Wang J."/>
            <person name="Hu S."/>
            <person name="Hu X."/>
            <person name="Zhang B."/>
            <person name="Dong D."/>
            <person name="Zhang S."/>
            <person name="Zhao K."/>
            <person name="Wu D."/>
        </authorList>
    </citation>
    <scope>NUCLEOTIDE SEQUENCE [LARGE SCALE GENOMIC DNA]</scope>
    <source>
        <strain evidence="3">KNP414</strain>
    </source>
</reference>
<keyword evidence="1" id="KW-0472">Membrane</keyword>
<gene>
    <name evidence="2" type="ordered locus">KNP414_04365</name>
</gene>
<keyword evidence="1" id="KW-0812">Transmembrane</keyword>
<protein>
    <recommendedName>
        <fullName evidence="4">DUF4179 domain-containing protein</fullName>
    </recommendedName>
</protein>
<dbReference type="AlphaFoldDB" id="F8FJP7"/>
<evidence type="ECO:0000256" key="1">
    <source>
        <dbReference type="SAM" id="Phobius"/>
    </source>
</evidence>
<feature type="transmembrane region" description="Helical" evidence="1">
    <location>
        <begin position="6"/>
        <end position="26"/>
    </location>
</feature>
<accession>F8FJP7</accession>
<reference evidence="2 3" key="2">
    <citation type="journal article" date="2013" name="Genome Announc.">
        <title>Genome Sequence of Growth-Improving Paenibacillus mucilaginosus Strain KNP414.</title>
        <authorList>
            <person name="Lu J.J."/>
            <person name="Wang J.F."/>
            <person name="Hu X.F."/>
        </authorList>
    </citation>
    <scope>NUCLEOTIDE SEQUENCE [LARGE SCALE GENOMIC DNA]</scope>
    <source>
        <strain evidence="2 3">KNP414</strain>
    </source>
</reference>
<dbReference type="EMBL" id="CP002869">
    <property type="protein sequence ID" value="AEI42897.1"/>
    <property type="molecule type" value="Genomic_DNA"/>
</dbReference>
<dbReference type="HOGENOM" id="CLU_771264_0_0_9"/>